<dbReference type="AlphaFoldDB" id="A0A8X6MKI0"/>
<evidence type="ECO:0000259" key="5">
    <source>
        <dbReference type="PROSITE" id="PS51864"/>
    </source>
</evidence>
<feature type="active site" evidence="3">
    <location>
        <position position="141"/>
    </location>
</feature>
<gene>
    <name evidence="6" type="ORF">TNIN_255761</name>
</gene>
<dbReference type="GO" id="GO:0006508">
    <property type="term" value="P:proteolysis"/>
    <property type="evidence" value="ECO:0007669"/>
    <property type="project" value="UniProtKB-KW"/>
</dbReference>
<dbReference type="Gene3D" id="3.40.390.10">
    <property type="entry name" value="Collagenase (Catalytic Domain)"/>
    <property type="match status" value="1"/>
</dbReference>
<comment type="caution">
    <text evidence="3">Lacks conserved residue(s) required for the propagation of feature annotation.</text>
</comment>
<name>A0A8X6MKI0_9ARAC</name>
<feature type="signal peptide" evidence="4">
    <location>
        <begin position="1"/>
        <end position="18"/>
    </location>
</feature>
<dbReference type="EC" id="3.4.24.-" evidence="4"/>
<evidence type="ECO:0000313" key="6">
    <source>
        <dbReference type="EMBL" id="GFS66433.1"/>
    </source>
</evidence>
<keyword evidence="3 4" id="KW-0378">Hydrolase</keyword>
<keyword evidence="7" id="KW-1185">Reference proteome</keyword>
<dbReference type="PANTHER" id="PTHR10127:SF883">
    <property type="entry name" value="ZINC METALLOPROTEINASE NAS-8"/>
    <property type="match status" value="1"/>
</dbReference>
<keyword evidence="3 4" id="KW-0862">Zinc</keyword>
<dbReference type="InterPro" id="IPR024079">
    <property type="entry name" value="MetalloPept_cat_dom_sf"/>
</dbReference>
<evidence type="ECO:0000256" key="1">
    <source>
        <dbReference type="ARBA" id="ARBA00011245"/>
    </source>
</evidence>
<keyword evidence="3 4" id="KW-0482">Metalloprotease</keyword>
<dbReference type="PRINTS" id="PR00480">
    <property type="entry name" value="ASTACIN"/>
</dbReference>
<dbReference type="InterPro" id="IPR034035">
    <property type="entry name" value="Astacin-like_dom"/>
</dbReference>
<dbReference type="Proteomes" id="UP000886998">
    <property type="component" value="Unassembled WGS sequence"/>
</dbReference>
<dbReference type="InterPro" id="IPR001506">
    <property type="entry name" value="Peptidase_M12A"/>
</dbReference>
<keyword evidence="3 4" id="KW-0645">Protease</keyword>
<reference evidence="6" key="1">
    <citation type="submission" date="2020-08" db="EMBL/GenBank/DDBJ databases">
        <title>Multicomponent nature underlies the extraordinary mechanical properties of spider dragline silk.</title>
        <authorList>
            <person name="Kono N."/>
            <person name="Nakamura H."/>
            <person name="Mori M."/>
            <person name="Yoshida Y."/>
            <person name="Ohtoshi R."/>
            <person name="Malay A.D."/>
            <person name="Moran D.A.P."/>
            <person name="Tomita M."/>
            <person name="Numata K."/>
            <person name="Arakawa K."/>
        </authorList>
    </citation>
    <scope>NUCLEOTIDE SEQUENCE</scope>
</reference>
<organism evidence="6 7">
    <name type="scientific">Trichonephila inaurata madagascariensis</name>
    <dbReference type="NCBI Taxonomy" id="2747483"/>
    <lineage>
        <taxon>Eukaryota</taxon>
        <taxon>Metazoa</taxon>
        <taxon>Ecdysozoa</taxon>
        <taxon>Arthropoda</taxon>
        <taxon>Chelicerata</taxon>
        <taxon>Arachnida</taxon>
        <taxon>Araneae</taxon>
        <taxon>Araneomorphae</taxon>
        <taxon>Entelegynae</taxon>
        <taxon>Araneoidea</taxon>
        <taxon>Nephilidae</taxon>
        <taxon>Trichonephila</taxon>
        <taxon>Trichonephila inaurata</taxon>
    </lineage>
</organism>
<feature type="binding site" evidence="3">
    <location>
        <position position="140"/>
    </location>
    <ligand>
        <name>Zn(2+)</name>
        <dbReference type="ChEBI" id="CHEBI:29105"/>
        <note>catalytic</note>
    </ligand>
</feature>
<accession>A0A8X6MKI0</accession>
<dbReference type="PANTHER" id="PTHR10127">
    <property type="entry name" value="DISCOIDIN, CUB, EGF, LAMININ , AND ZINC METALLOPROTEASE DOMAIN CONTAINING"/>
    <property type="match status" value="1"/>
</dbReference>
<proteinExistence type="predicted"/>
<keyword evidence="4" id="KW-0732">Signal</keyword>
<comment type="cofactor">
    <cofactor evidence="3 4">
        <name>Zn(2+)</name>
        <dbReference type="ChEBI" id="CHEBI:29105"/>
    </cofactor>
    <text evidence="3 4">Binds 1 zinc ion per subunit.</text>
</comment>
<feature type="chain" id="PRO_5036516337" description="Metalloendopeptidase" evidence="4">
    <location>
        <begin position="19"/>
        <end position="244"/>
    </location>
</feature>
<comment type="caution">
    <text evidence="6">The sequence shown here is derived from an EMBL/GenBank/DDBJ whole genome shotgun (WGS) entry which is preliminary data.</text>
</comment>
<feature type="binding site" evidence="3">
    <location>
        <position position="150"/>
    </location>
    <ligand>
        <name>Zn(2+)</name>
        <dbReference type="ChEBI" id="CHEBI:29105"/>
        <note>catalytic</note>
    </ligand>
</feature>
<dbReference type="Pfam" id="PF01400">
    <property type="entry name" value="Astacin"/>
    <property type="match status" value="1"/>
</dbReference>
<dbReference type="InterPro" id="IPR006026">
    <property type="entry name" value="Peptidase_Metallo"/>
</dbReference>
<feature type="binding site" evidence="3">
    <location>
        <position position="144"/>
    </location>
    <ligand>
        <name>Zn(2+)</name>
        <dbReference type="ChEBI" id="CHEBI:29105"/>
        <note>catalytic</note>
    </ligand>
</feature>
<keyword evidence="3 4" id="KW-0479">Metal-binding</keyword>
<evidence type="ECO:0000313" key="7">
    <source>
        <dbReference type="Proteomes" id="UP000886998"/>
    </source>
</evidence>
<dbReference type="PROSITE" id="PS51864">
    <property type="entry name" value="ASTACIN"/>
    <property type="match status" value="1"/>
</dbReference>
<feature type="domain" description="Peptidase M12A" evidence="5">
    <location>
        <begin position="49"/>
        <end position="244"/>
    </location>
</feature>
<evidence type="ECO:0000256" key="2">
    <source>
        <dbReference type="ARBA" id="ARBA00025529"/>
    </source>
</evidence>
<evidence type="ECO:0000256" key="3">
    <source>
        <dbReference type="PROSITE-ProRule" id="PRU01211"/>
    </source>
</evidence>
<comment type="subunit">
    <text evidence="1">Monomer.</text>
</comment>
<dbReference type="GO" id="GO:0004222">
    <property type="term" value="F:metalloendopeptidase activity"/>
    <property type="evidence" value="ECO:0007669"/>
    <property type="project" value="UniProtKB-UniRule"/>
</dbReference>
<dbReference type="SMART" id="SM00235">
    <property type="entry name" value="ZnMc"/>
    <property type="match status" value="1"/>
</dbReference>
<dbReference type="CDD" id="cd04280">
    <property type="entry name" value="ZnMc_astacin_like"/>
    <property type="match status" value="1"/>
</dbReference>
<protein>
    <recommendedName>
        <fullName evidence="4">Metalloendopeptidase</fullName>
        <ecNumber evidence="4">3.4.24.-</ecNumber>
    </recommendedName>
</protein>
<comment type="function">
    <text evidence="2">Zinc metalloprotease. Provoques deadhesion of endothelial cells from cell cultures, and also degradation of fibronectin, fibrinogen and gelatin in vitro. Its role in the venom is not fully understood but it might act as a spreading factor that facilitates diffusion of other venom toxins. Alternatively, it might be involved in the proteolytic processing of other venom toxins or it might play a role in extra-oral digestion of prey.</text>
</comment>
<dbReference type="OrthoDB" id="291007at2759"/>
<dbReference type="EMBL" id="BMAV01028243">
    <property type="protein sequence ID" value="GFS66433.1"/>
    <property type="molecule type" value="Genomic_DNA"/>
</dbReference>
<dbReference type="GO" id="GO:0008270">
    <property type="term" value="F:zinc ion binding"/>
    <property type="evidence" value="ECO:0007669"/>
    <property type="project" value="UniProtKB-UniRule"/>
</dbReference>
<dbReference type="SUPFAM" id="SSF55486">
    <property type="entry name" value="Metalloproteases ('zincins'), catalytic domain"/>
    <property type="match status" value="1"/>
</dbReference>
<evidence type="ECO:0000256" key="4">
    <source>
        <dbReference type="RuleBase" id="RU361183"/>
    </source>
</evidence>
<sequence length="244" mass="27906">MALLLKLLLLLYVGYSFAHPFPDLGDLPIQNPDLLGGDIIGISDGEDRTAIVDKRQLWPSGIVPYEKDPGLKQTILMFVLERAMEQYHKNTCIKFVPRTTEKDYIRIFPGQGCYSHVGRTGGQQPVSLGKGCHPEGTIVHELGHAIGFYHEQNRSDRDDYIIIYWDNIKEGAADQFFKLKPEQNQLLTPFDYNSIMLYGSFTFSKEPRKLRTMEGKNHEFLYDVLSKGKLAESDIKRIKTLYNC</sequence>